<accession>A0A0R1M040</accession>
<evidence type="ECO:0000256" key="3">
    <source>
        <dbReference type="ARBA" id="ARBA00022630"/>
    </source>
</evidence>
<dbReference type="Pfam" id="PF03060">
    <property type="entry name" value="NMO"/>
    <property type="match status" value="1"/>
</dbReference>
<dbReference type="CDD" id="cd04730">
    <property type="entry name" value="NPD_like"/>
    <property type="match status" value="1"/>
</dbReference>
<dbReference type="STRING" id="1423776.FD04_GL000236"/>
<reference evidence="6 7" key="1">
    <citation type="journal article" date="2015" name="Genome Announc.">
        <title>Expanding the biotechnology potential of lactobacilli through comparative genomics of 213 strains and associated genera.</title>
        <authorList>
            <person name="Sun Z."/>
            <person name="Harris H.M."/>
            <person name="McCann A."/>
            <person name="Guo C."/>
            <person name="Argimon S."/>
            <person name="Zhang W."/>
            <person name="Yang X."/>
            <person name="Jeffery I.B."/>
            <person name="Cooney J.C."/>
            <person name="Kagawa T.F."/>
            <person name="Liu W."/>
            <person name="Song Y."/>
            <person name="Salvetti E."/>
            <person name="Wrobel A."/>
            <person name="Rasinkangas P."/>
            <person name="Parkhill J."/>
            <person name="Rea M.C."/>
            <person name="O'Sullivan O."/>
            <person name="Ritari J."/>
            <person name="Douillard F.P."/>
            <person name="Paul Ross R."/>
            <person name="Yang R."/>
            <person name="Briner A.E."/>
            <person name="Felis G.E."/>
            <person name="de Vos W.M."/>
            <person name="Barrangou R."/>
            <person name="Klaenhammer T.R."/>
            <person name="Caufield P.W."/>
            <person name="Cui Y."/>
            <person name="Zhang H."/>
            <person name="O'Toole P.W."/>
        </authorList>
    </citation>
    <scope>NUCLEOTIDE SEQUENCE [LARGE SCALE GENOMIC DNA]</scope>
    <source>
        <strain evidence="6 7">DSM 19909</strain>
    </source>
</reference>
<comment type="caution">
    <text evidence="6">The sequence shown here is derived from an EMBL/GenBank/DDBJ whole genome shotgun (WGS) entry which is preliminary data.</text>
</comment>
<dbReference type="InterPro" id="IPR013785">
    <property type="entry name" value="Aldolase_TIM"/>
</dbReference>
<dbReference type="EMBL" id="AZEE01000027">
    <property type="protein sequence ID" value="KRK98505.1"/>
    <property type="molecule type" value="Genomic_DNA"/>
</dbReference>
<dbReference type="SUPFAM" id="SSF51412">
    <property type="entry name" value="Inosine monophosphate dehydrogenase (IMPDH)"/>
    <property type="match status" value="1"/>
</dbReference>
<keyword evidence="3" id="KW-0285">Flavoprotein</keyword>
<dbReference type="Proteomes" id="UP000051160">
    <property type="component" value="Unassembled WGS sequence"/>
</dbReference>
<dbReference type="InterPro" id="IPR004136">
    <property type="entry name" value="NMO"/>
</dbReference>
<dbReference type="AlphaFoldDB" id="A0A0R1M040"/>
<keyword evidence="5" id="KW-0560">Oxidoreductase</keyword>
<sequence length="297" mass="30200">MLLSDLLSIKYPIIQGSMAGISRAPLVSAVSEAGGLGVLTTVGLTAETLRSQLAAVRAATTKPFGVNLMLQQTNIADLIPVLRGEPVPVVFTGAGNPASFMPDLLAVGTKVIPVIPNVKIAVKMMNLGATAVVAEGMESGGHIGTETTLSLVPQVVAAIPIPVIAAGGIATSAGINAAFALGACGVQAGTAFLVAEETPISPKYKQLVIDATDTSTVVTGQGANRVRSLKTPLTTELLTTTDETTFTQLATGSLDRAIAGDVDHGSFMAGQIAGAINRILPAGEIITNLWRGVTKPV</sequence>
<comment type="function">
    <text evidence="1">Nitronate monooxygenase that uses molecular oxygen to catalyze the oxidative denitrification of alkyl nitronates. Acts on propionate 3-nitronate (P3N), the presumed physiological substrate. Probably functions in the detoxification of P3N, a metabolic poison produced by plants and fungi as a defense mechanism.</text>
</comment>
<organism evidence="6 7">
    <name type="scientific">Secundilactobacillus odoratitofui DSM 19909 = JCM 15043</name>
    <dbReference type="NCBI Taxonomy" id="1423776"/>
    <lineage>
        <taxon>Bacteria</taxon>
        <taxon>Bacillati</taxon>
        <taxon>Bacillota</taxon>
        <taxon>Bacilli</taxon>
        <taxon>Lactobacillales</taxon>
        <taxon>Lactobacillaceae</taxon>
        <taxon>Secundilactobacillus</taxon>
    </lineage>
</organism>
<dbReference type="PANTHER" id="PTHR32332">
    <property type="entry name" value="2-NITROPROPANE DIOXYGENASE"/>
    <property type="match status" value="1"/>
</dbReference>
<evidence type="ECO:0000256" key="2">
    <source>
        <dbReference type="ARBA" id="ARBA00013457"/>
    </source>
</evidence>
<proteinExistence type="predicted"/>
<evidence type="ECO:0000313" key="7">
    <source>
        <dbReference type="Proteomes" id="UP000051160"/>
    </source>
</evidence>
<keyword evidence="4" id="KW-0288">FMN</keyword>
<evidence type="ECO:0000313" key="6">
    <source>
        <dbReference type="EMBL" id="KRK98505.1"/>
    </source>
</evidence>
<dbReference type="PANTHER" id="PTHR32332:SF20">
    <property type="entry name" value="2-NITROPROPANE DIOXYGENASE-LIKE PROTEIN"/>
    <property type="match status" value="1"/>
</dbReference>
<dbReference type="GO" id="GO:0018580">
    <property type="term" value="F:nitronate monooxygenase activity"/>
    <property type="evidence" value="ECO:0007669"/>
    <property type="project" value="InterPro"/>
</dbReference>
<dbReference type="OrthoDB" id="9778912at2"/>
<keyword evidence="7" id="KW-1185">Reference proteome</keyword>
<name>A0A0R1M040_9LACO</name>
<protein>
    <recommendedName>
        <fullName evidence="2">Probable nitronate monooxygenase</fullName>
    </recommendedName>
</protein>
<gene>
    <name evidence="6" type="ORF">FD04_GL000236</name>
</gene>
<evidence type="ECO:0000256" key="1">
    <source>
        <dbReference type="ARBA" id="ARBA00003535"/>
    </source>
</evidence>
<dbReference type="PATRIC" id="fig|1423776.4.peg.236"/>
<dbReference type="Gene3D" id="3.20.20.70">
    <property type="entry name" value="Aldolase class I"/>
    <property type="match status" value="1"/>
</dbReference>
<dbReference type="RefSeq" id="WP_056946850.1">
    <property type="nucleotide sequence ID" value="NZ_AZEE01000027.1"/>
</dbReference>
<evidence type="ECO:0000256" key="5">
    <source>
        <dbReference type="ARBA" id="ARBA00023002"/>
    </source>
</evidence>
<evidence type="ECO:0000256" key="4">
    <source>
        <dbReference type="ARBA" id="ARBA00022643"/>
    </source>
</evidence>